<dbReference type="Proteomes" id="UP001501599">
    <property type="component" value="Unassembled WGS sequence"/>
</dbReference>
<sequence>MLDLDALRRWPDVDSPDLQAHDSADALVLAEAAPWIAGRDVVVVGDRHGALTLGALDAGAAHVRVHQDPITGERALDANAEHVGLRGYAHHPLDAELVTGASLVLLQLPRSLDALDEIAGLVARHAAGDVHVVAGARVKHMTRSQNGVLERHLREVSATLAHRKARVLHAAGPRGDLPPLDWPRSTRHDDVGLTVVAHGGVFAGSAVDRGTRLLLDRVAAMPRASAVLDLGCGSGLLATAVALAQPAARVTATDRSAGAVRSTALTAAANGAHVTTLRDDAAGSVPDASMDLVLLNPPFHADSAVHTGLAHRMFEAAGRVLRPGGELWCVWNGHLRYRTALERAVGPTRQVHRDATFTVTASVRG</sequence>
<dbReference type="GO" id="GO:0008168">
    <property type="term" value="F:methyltransferase activity"/>
    <property type="evidence" value="ECO:0007669"/>
    <property type="project" value="UniProtKB-KW"/>
</dbReference>
<dbReference type="SUPFAM" id="SSF53335">
    <property type="entry name" value="S-adenosyl-L-methionine-dependent methyltransferases"/>
    <property type="match status" value="1"/>
</dbReference>
<dbReference type="InterPro" id="IPR046977">
    <property type="entry name" value="RsmC/RlmG"/>
</dbReference>
<dbReference type="Gene3D" id="3.40.50.150">
    <property type="entry name" value="Vaccinia Virus protein VP39"/>
    <property type="match status" value="2"/>
</dbReference>
<keyword evidence="1 5" id="KW-0489">Methyltransferase</keyword>
<gene>
    <name evidence="5" type="ORF">GCM10009846_11050</name>
</gene>
<feature type="domain" description="RlmG N-terminal" evidence="4">
    <location>
        <begin position="6"/>
        <end position="170"/>
    </location>
</feature>
<keyword evidence="6" id="KW-1185">Reference proteome</keyword>
<dbReference type="Pfam" id="PF05175">
    <property type="entry name" value="MTS"/>
    <property type="match status" value="1"/>
</dbReference>
<evidence type="ECO:0000259" key="4">
    <source>
        <dbReference type="Pfam" id="PF26049"/>
    </source>
</evidence>
<dbReference type="RefSeq" id="WP_344341309.1">
    <property type="nucleotide sequence ID" value="NZ_BAAAQT010000005.1"/>
</dbReference>
<evidence type="ECO:0000313" key="6">
    <source>
        <dbReference type="Proteomes" id="UP001501599"/>
    </source>
</evidence>
<dbReference type="InterPro" id="IPR029063">
    <property type="entry name" value="SAM-dependent_MTases_sf"/>
</dbReference>
<accession>A0ABP5MDA9</accession>
<feature type="domain" description="Methyltransferase small" evidence="3">
    <location>
        <begin position="193"/>
        <end position="360"/>
    </location>
</feature>
<dbReference type="PANTHER" id="PTHR47816:SF5">
    <property type="entry name" value="RIBOSOMAL RNA LARGE SUBUNIT METHYLTRANSFERASE G"/>
    <property type="match status" value="1"/>
</dbReference>
<comment type="caution">
    <text evidence="5">The sequence shown here is derived from an EMBL/GenBank/DDBJ whole genome shotgun (WGS) entry which is preliminary data.</text>
</comment>
<name>A0ABP5MDA9_9MICO</name>
<evidence type="ECO:0000256" key="1">
    <source>
        <dbReference type="ARBA" id="ARBA00022603"/>
    </source>
</evidence>
<organism evidence="5 6">
    <name type="scientific">Agrococcus versicolor</name>
    <dbReference type="NCBI Taxonomy" id="501482"/>
    <lineage>
        <taxon>Bacteria</taxon>
        <taxon>Bacillati</taxon>
        <taxon>Actinomycetota</taxon>
        <taxon>Actinomycetes</taxon>
        <taxon>Micrococcales</taxon>
        <taxon>Microbacteriaceae</taxon>
        <taxon>Agrococcus</taxon>
    </lineage>
</organism>
<dbReference type="Pfam" id="PF26049">
    <property type="entry name" value="RLMG_N"/>
    <property type="match status" value="1"/>
</dbReference>
<dbReference type="GO" id="GO:0032259">
    <property type="term" value="P:methylation"/>
    <property type="evidence" value="ECO:0007669"/>
    <property type="project" value="UniProtKB-KW"/>
</dbReference>
<dbReference type="EMBL" id="BAAAQT010000005">
    <property type="protein sequence ID" value="GAA2172568.1"/>
    <property type="molecule type" value="Genomic_DNA"/>
</dbReference>
<evidence type="ECO:0000259" key="3">
    <source>
        <dbReference type="Pfam" id="PF05175"/>
    </source>
</evidence>
<protein>
    <submittedName>
        <fullName evidence="5">Methyltransferase</fullName>
    </submittedName>
</protein>
<dbReference type="PANTHER" id="PTHR47816">
    <property type="entry name" value="RIBOSOMAL RNA SMALL SUBUNIT METHYLTRANSFERASE C"/>
    <property type="match status" value="1"/>
</dbReference>
<keyword evidence="2" id="KW-0808">Transferase</keyword>
<reference evidence="6" key="1">
    <citation type="journal article" date="2019" name="Int. J. Syst. Evol. Microbiol.">
        <title>The Global Catalogue of Microorganisms (GCM) 10K type strain sequencing project: providing services to taxonomists for standard genome sequencing and annotation.</title>
        <authorList>
            <consortium name="The Broad Institute Genomics Platform"/>
            <consortium name="The Broad Institute Genome Sequencing Center for Infectious Disease"/>
            <person name="Wu L."/>
            <person name="Ma J."/>
        </authorList>
    </citation>
    <scope>NUCLEOTIDE SEQUENCE [LARGE SCALE GENOMIC DNA]</scope>
    <source>
        <strain evidence="6">JCM 16026</strain>
    </source>
</reference>
<dbReference type="InterPro" id="IPR058679">
    <property type="entry name" value="RlmG_N"/>
</dbReference>
<evidence type="ECO:0000313" key="5">
    <source>
        <dbReference type="EMBL" id="GAA2172568.1"/>
    </source>
</evidence>
<evidence type="ECO:0000256" key="2">
    <source>
        <dbReference type="ARBA" id="ARBA00022679"/>
    </source>
</evidence>
<dbReference type="InterPro" id="IPR007848">
    <property type="entry name" value="Small_mtfrase_dom"/>
</dbReference>
<dbReference type="CDD" id="cd02440">
    <property type="entry name" value="AdoMet_MTases"/>
    <property type="match status" value="1"/>
</dbReference>
<proteinExistence type="predicted"/>